<comment type="caution">
    <text evidence="4">The sequence shown here is derived from an EMBL/GenBank/DDBJ whole genome shotgun (WGS) entry which is preliminary data.</text>
</comment>
<organism evidence="4">
    <name type="scientific">Symploca sp. SIO1C4</name>
    <dbReference type="NCBI Taxonomy" id="2607765"/>
    <lineage>
        <taxon>Bacteria</taxon>
        <taxon>Bacillati</taxon>
        <taxon>Cyanobacteriota</taxon>
        <taxon>Cyanophyceae</taxon>
        <taxon>Coleofasciculales</taxon>
        <taxon>Coleofasciculaceae</taxon>
        <taxon>Symploca</taxon>
    </lineage>
</organism>
<protein>
    <submittedName>
        <fullName evidence="4">PP2C family protein-serine/threonine phosphatase</fullName>
    </submittedName>
</protein>
<dbReference type="EMBL" id="JAAHFQ010000313">
    <property type="protein sequence ID" value="NER29129.1"/>
    <property type="molecule type" value="Genomic_DNA"/>
</dbReference>
<keyword evidence="2" id="KW-0472">Membrane</keyword>
<keyword evidence="1" id="KW-0378">Hydrolase</keyword>
<name>A0A6B3N7N5_9CYAN</name>
<dbReference type="AlphaFoldDB" id="A0A6B3N7N5"/>
<reference evidence="4" key="1">
    <citation type="submission" date="2019-11" db="EMBL/GenBank/DDBJ databases">
        <title>Genomic insights into an expanded diversity of filamentous marine cyanobacteria reveals the extraordinary biosynthetic potential of Moorea and Okeania.</title>
        <authorList>
            <person name="Ferreira Leao T."/>
            <person name="Wang M."/>
            <person name="Moss N."/>
            <person name="Da Silva R."/>
            <person name="Sanders J."/>
            <person name="Nurk S."/>
            <person name="Gurevich A."/>
            <person name="Humphrey G."/>
            <person name="Reher R."/>
            <person name="Zhu Q."/>
            <person name="Belda-Ferre P."/>
            <person name="Glukhov E."/>
            <person name="Rex R."/>
            <person name="Dorrestein P.C."/>
            <person name="Knight R."/>
            <person name="Pevzner P."/>
            <person name="Gerwick W.H."/>
            <person name="Gerwick L."/>
        </authorList>
    </citation>
    <scope>NUCLEOTIDE SEQUENCE</scope>
    <source>
        <strain evidence="4">SIO1C4</strain>
    </source>
</reference>
<dbReference type="InterPro" id="IPR001932">
    <property type="entry name" value="PPM-type_phosphatase-like_dom"/>
</dbReference>
<evidence type="ECO:0000313" key="4">
    <source>
        <dbReference type="EMBL" id="NER29129.1"/>
    </source>
</evidence>
<keyword evidence="2" id="KW-1133">Transmembrane helix</keyword>
<proteinExistence type="predicted"/>
<feature type="transmembrane region" description="Helical" evidence="2">
    <location>
        <begin position="19"/>
        <end position="39"/>
    </location>
</feature>
<feature type="transmembrane region" description="Helical" evidence="2">
    <location>
        <begin position="159"/>
        <end position="185"/>
    </location>
</feature>
<evidence type="ECO:0000256" key="1">
    <source>
        <dbReference type="ARBA" id="ARBA00022801"/>
    </source>
</evidence>
<dbReference type="GO" id="GO:0016791">
    <property type="term" value="F:phosphatase activity"/>
    <property type="evidence" value="ECO:0007669"/>
    <property type="project" value="TreeGrafter"/>
</dbReference>
<dbReference type="Gene3D" id="3.60.40.10">
    <property type="entry name" value="PPM-type phosphatase domain"/>
    <property type="match status" value="1"/>
</dbReference>
<evidence type="ECO:0000259" key="3">
    <source>
        <dbReference type="SMART" id="SM00331"/>
    </source>
</evidence>
<dbReference type="PANTHER" id="PTHR43156">
    <property type="entry name" value="STAGE II SPORULATION PROTEIN E-RELATED"/>
    <property type="match status" value="1"/>
</dbReference>
<feature type="domain" description="PPM-type phosphatase" evidence="3">
    <location>
        <begin position="291"/>
        <end position="538"/>
    </location>
</feature>
<dbReference type="SMART" id="SM00331">
    <property type="entry name" value="PP2C_SIG"/>
    <property type="match status" value="1"/>
</dbReference>
<sequence length="551" mass="61749">MTFIKRIIARSQSPLSRQIVFWLFVSIFFIEAILLIPSVKRREQELLGQIQEVSSGKVFWLITDIINEGRATNQEFVARFQELQKLNPDILGGAIYTVDGQLMGSFGESPQLPLTQQKNNKSKTFYNGTRYDVVWSAKKLPVNYTLILRHDTEGVRVELYYFILRIIGLVFIIAAFTTVTLWIALEPIVIFPILQLRNDLIKAGEAISQDQETPQFNSATIKRQDELGDVISAFKKMYGQITSAISKRKQAEAALQVSLNEVEAYSQALNHELETGWEIQKNFLPTQLVQKNGWEFASFFQPARQVSGDFYDTFEINNHVGLVIADVCDKGVGAALFMALFRSMLRVFSTPTQLRGQSSAILQANQPIDGGWIGDNMSTNLVHLNALQAVSLTNDYVAENHSELGMFATLFFGILDPENGLLTYINGGHEPLYIIHANGGIKQQLKVTGPAVGMLPGSNFKISQTYLQPGELLFGYTDGITEARATDGEFFSTERLKTLLQPPVSSANNLLERITIDVLAHTKEAEQFDDMTMLIVQRLNNLFFNVVPADN</sequence>
<dbReference type="InterPro" id="IPR036457">
    <property type="entry name" value="PPM-type-like_dom_sf"/>
</dbReference>
<dbReference type="InterPro" id="IPR052016">
    <property type="entry name" value="Bact_Sigma-Reg"/>
</dbReference>
<dbReference type="PANTHER" id="PTHR43156:SF2">
    <property type="entry name" value="STAGE II SPORULATION PROTEIN E"/>
    <property type="match status" value="1"/>
</dbReference>
<dbReference type="Pfam" id="PF07228">
    <property type="entry name" value="SpoIIE"/>
    <property type="match status" value="1"/>
</dbReference>
<gene>
    <name evidence="4" type="ORF">F6J89_16210</name>
</gene>
<accession>A0A6B3N7N5</accession>
<dbReference type="SUPFAM" id="SSF81606">
    <property type="entry name" value="PP2C-like"/>
    <property type="match status" value="1"/>
</dbReference>
<evidence type="ECO:0000256" key="2">
    <source>
        <dbReference type="SAM" id="Phobius"/>
    </source>
</evidence>
<keyword evidence="2" id="KW-0812">Transmembrane</keyword>